<keyword evidence="1" id="KW-1133">Transmembrane helix</keyword>
<dbReference type="RefSeq" id="WP_043941005.1">
    <property type="nucleotide sequence ID" value="NZ_JWHT01000021.1"/>
</dbReference>
<keyword evidence="1" id="KW-0812">Transmembrane</keyword>
<keyword evidence="1" id="KW-0472">Membrane</keyword>
<dbReference type="PATRIC" id="fig|137591.24.peg.860"/>
<evidence type="ECO:0000313" key="3">
    <source>
        <dbReference type="Proteomes" id="UP000032289"/>
    </source>
</evidence>
<accession>A0A0D1M226</accession>
<organism evidence="2 3">
    <name type="scientific">Weissella cibaria</name>
    <dbReference type="NCBI Taxonomy" id="137591"/>
    <lineage>
        <taxon>Bacteria</taxon>
        <taxon>Bacillati</taxon>
        <taxon>Bacillota</taxon>
        <taxon>Bacilli</taxon>
        <taxon>Lactobacillales</taxon>
        <taxon>Lactobacillaceae</taxon>
        <taxon>Weissella</taxon>
    </lineage>
</organism>
<gene>
    <name evidence="2" type="ORF">ab3b_00877</name>
</gene>
<sequence>MDYLINKLLEYLLKQPDNFAKHSDVEKELNIDSLQLRDLLIDSDRLFDFHLDSNLSVVDVSLTTKGLSQANKIKEDKNNQNKSDFKNNFSYPVAAQLTVNALVFLVGMFIGYLMK</sequence>
<protein>
    <submittedName>
        <fullName evidence="2">Uncharacterized protein</fullName>
    </submittedName>
</protein>
<evidence type="ECO:0000256" key="1">
    <source>
        <dbReference type="SAM" id="Phobius"/>
    </source>
</evidence>
<name>A0A0D1M226_9LACO</name>
<evidence type="ECO:0000313" key="2">
    <source>
        <dbReference type="EMBL" id="KIU24952.1"/>
    </source>
</evidence>
<proteinExistence type="predicted"/>
<dbReference type="Proteomes" id="UP000032289">
    <property type="component" value="Unassembled WGS sequence"/>
</dbReference>
<comment type="caution">
    <text evidence="2">The sequence shown here is derived from an EMBL/GenBank/DDBJ whole genome shotgun (WGS) entry which is preliminary data.</text>
</comment>
<feature type="transmembrane region" description="Helical" evidence="1">
    <location>
        <begin position="93"/>
        <end position="114"/>
    </location>
</feature>
<dbReference type="EMBL" id="JWHT01000021">
    <property type="protein sequence ID" value="KIU24952.1"/>
    <property type="molecule type" value="Genomic_DNA"/>
</dbReference>
<dbReference type="AlphaFoldDB" id="A0A0D1M226"/>
<reference evidence="2 3" key="1">
    <citation type="journal article" date="2015" name="Microbiology (Mosc.)">
        <title>Genomics of the Weissella cibaria species with an examination of its metabolic traits.</title>
        <authorList>
            <person name="Lynch K.M."/>
            <person name="Lucid A."/>
            <person name="Arendt E.K."/>
            <person name="Sleator R.D."/>
            <person name="Lucey B."/>
            <person name="Coffey A."/>
        </authorList>
    </citation>
    <scope>NUCLEOTIDE SEQUENCE [LARGE SCALE GENOMIC DNA]</scope>
    <source>
        <strain evidence="2 3">AB3b</strain>
    </source>
</reference>